<organism evidence="2 3">
    <name type="scientific">Rhizophagus irregularis</name>
    <dbReference type="NCBI Taxonomy" id="588596"/>
    <lineage>
        <taxon>Eukaryota</taxon>
        <taxon>Fungi</taxon>
        <taxon>Fungi incertae sedis</taxon>
        <taxon>Mucoromycota</taxon>
        <taxon>Glomeromycotina</taxon>
        <taxon>Glomeromycetes</taxon>
        <taxon>Glomerales</taxon>
        <taxon>Glomeraceae</taxon>
        <taxon>Rhizophagus</taxon>
    </lineage>
</organism>
<evidence type="ECO:0000313" key="2">
    <source>
        <dbReference type="EMBL" id="PKY39274.1"/>
    </source>
</evidence>
<keyword evidence="1" id="KW-1133">Transmembrane helix</keyword>
<dbReference type="Proteomes" id="UP000234323">
    <property type="component" value="Unassembled WGS sequence"/>
</dbReference>
<name>A0A2I1FY22_9GLOM</name>
<protein>
    <submittedName>
        <fullName evidence="2">Uncharacterized protein</fullName>
    </submittedName>
</protein>
<evidence type="ECO:0000256" key="1">
    <source>
        <dbReference type="SAM" id="Phobius"/>
    </source>
</evidence>
<keyword evidence="3" id="KW-1185">Reference proteome</keyword>
<feature type="transmembrane region" description="Helical" evidence="1">
    <location>
        <begin position="41"/>
        <end position="58"/>
    </location>
</feature>
<keyword evidence="1" id="KW-0812">Transmembrane</keyword>
<evidence type="ECO:0000313" key="3">
    <source>
        <dbReference type="Proteomes" id="UP000234323"/>
    </source>
</evidence>
<keyword evidence="1" id="KW-0472">Membrane</keyword>
<reference evidence="2 3" key="1">
    <citation type="submission" date="2015-10" db="EMBL/GenBank/DDBJ databases">
        <title>Genome analyses suggest a sexual origin of heterokaryosis in a supposedly ancient asexual fungus.</title>
        <authorList>
            <person name="Ropars J."/>
            <person name="Sedzielewska K."/>
            <person name="Noel J."/>
            <person name="Charron P."/>
            <person name="Farinelli L."/>
            <person name="Marton T."/>
            <person name="Kruger M."/>
            <person name="Pelin A."/>
            <person name="Brachmann A."/>
            <person name="Corradi N."/>
        </authorList>
    </citation>
    <scope>NUCLEOTIDE SEQUENCE [LARGE SCALE GENOMIC DNA]</scope>
    <source>
        <strain evidence="2 3">A4</strain>
    </source>
</reference>
<comment type="caution">
    <text evidence="2">The sequence shown here is derived from an EMBL/GenBank/DDBJ whole genome shotgun (WGS) entry which is preliminary data.</text>
</comment>
<sequence>MQNNESIRKTLTFHSDQHNDIFCKIHLEHHKKLYHIIVRNVVKDYSLCGILSYVFFLLSSPPLKPL</sequence>
<gene>
    <name evidence="2" type="ORF">RhiirA4_213973</name>
</gene>
<dbReference type="AlphaFoldDB" id="A0A2I1FY22"/>
<accession>A0A2I1FY22</accession>
<dbReference type="EMBL" id="LLXI01000057">
    <property type="protein sequence ID" value="PKY39274.1"/>
    <property type="molecule type" value="Genomic_DNA"/>
</dbReference>
<proteinExistence type="predicted"/>